<feature type="transmembrane region" description="Helical" evidence="9">
    <location>
        <begin position="71"/>
        <end position="94"/>
    </location>
</feature>
<dbReference type="PANTHER" id="PTHR11537">
    <property type="entry name" value="VOLTAGE-GATED POTASSIUM CHANNEL"/>
    <property type="match status" value="1"/>
</dbReference>
<keyword evidence="4 9" id="KW-1133">Transmembrane helix</keyword>
<comment type="caution">
    <text evidence="11">The sequence shown here is derived from an EMBL/GenBank/DDBJ whole genome shotgun (WGS) entry which is preliminary data.</text>
</comment>
<accession>A0A8T3VNB9</accession>
<protein>
    <recommendedName>
        <fullName evidence="10">Potassium channel domain-containing protein</fullName>
    </recommendedName>
</protein>
<dbReference type="AlphaFoldDB" id="A0A8T3VNB9"/>
<dbReference type="InterPro" id="IPR013099">
    <property type="entry name" value="K_chnl_dom"/>
</dbReference>
<name>A0A8T3VNB9_METOL</name>
<dbReference type="EMBL" id="SUTG01000041">
    <property type="protein sequence ID" value="MBE6513004.1"/>
    <property type="molecule type" value="Genomic_DNA"/>
</dbReference>
<comment type="subcellular location">
    <subcellularLocation>
        <location evidence="1">Membrane</location>
        <topology evidence="1">Multi-pass membrane protein</topology>
    </subcellularLocation>
</comment>
<reference evidence="11" key="1">
    <citation type="submission" date="2019-04" db="EMBL/GenBank/DDBJ databases">
        <title>Evolution of Biomass-Degrading Anaerobic Consortia Revealed by Metagenomics.</title>
        <authorList>
            <person name="Peng X."/>
        </authorList>
    </citation>
    <scope>NUCLEOTIDE SEQUENCE</scope>
    <source>
        <strain evidence="11">SIG14</strain>
    </source>
</reference>
<feature type="transmembrane region" description="Helical" evidence="9">
    <location>
        <begin position="186"/>
        <end position="211"/>
    </location>
</feature>
<evidence type="ECO:0000256" key="3">
    <source>
        <dbReference type="ARBA" id="ARBA00022692"/>
    </source>
</evidence>
<sequence>MQIMSFYQNSKFNYFLSILIVIDLILITLTLISDVGQNLYFSIIIFDAILCIILFIDFFTRLSYSDDKKRFLIKNWTELIAAIPFDLIMLPFVLNNSLLRVFKVLKFIKVIALFSQFFETIDFFLKKTHLDEIFGITLLVVLASTLGLYLFDPSINSLFDSLWFVLSTITTVGYGDVLPQSGAGKIIGLITLIVGVLIFSTVTGAIASYFARRIFMNEDFNITENDDNIEHLKETLRSNKENLNEVHSKVYEIDNDVESLKKEINELKEINKELKEEIETLNKNQKN</sequence>
<keyword evidence="3 9" id="KW-0812">Transmembrane</keyword>
<keyword evidence="6 9" id="KW-0472">Membrane</keyword>
<keyword evidence="7" id="KW-0407">Ion channel</keyword>
<dbReference type="Gene3D" id="1.20.120.350">
    <property type="entry name" value="Voltage-gated potassium channels. Chain C"/>
    <property type="match status" value="1"/>
</dbReference>
<dbReference type="InterPro" id="IPR028325">
    <property type="entry name" value="VG_K_chnl"/>
</dbReference>
<dbReference type="Gene3D" id="1.10.287.70">
    <property type="match status" value="1"/>
</dbReference>
<keyword evidence="5" id="KW-0406">Ion transport</keyword>
<gene>
    <name evidence="11" type="ORF">E7Z75_07700</name>
</gene>
<evidence type="ECO:0000313" key="12">
    <source>
        <dbReference type="Proteomes" id="UP000732619"/>
    </source>
</evidence>
<evidence type="ECO:0000256" key="1">
    <source>
        <dbReference type="ARBA" id="ARBA00004141"/>
    </source>
</evidence>
<dbReference type="GO" id="GO:0001508">
    <property type="term" value="P:action potential"/>
    <property type="evidence" value="ECO:0007669"/>
    <property type="project" value="TreeGrafter"/>
</dbReference>
<dbReference type="Pfam" id="PF07885">
    <property type="entry name" value="Ion_trans_2"/>
    <property type="match status" value="1"/>
</dbReference>
<evidence type="ECO:0000259" key="10">
    <source>
        <dbReference type="Pfam" id="PF07885"/>
    </source>
</evidence>
<evidence type="ECO:0000313" key="11">
    <source>
        <dbReference type="EMBL" id="MBE6513004.1"/>
    </source>
</evidence>
<dbReference type="InterPro" id="IPR027359">
    <property type="entry name" value="Volt_channel_dom_sf"/>
</dbReference>
<feature type="transmembrane region" description="Helical" evidence="9">
    <location>
        <begin position="158"/>
        <end position="174"/>
    </location>
</feature>
<dbReference type="SUPFAM" id="SSF81324">
    <property type="entry name" value="Voltage-gated potassium channels"/>
    <property type="match status" value="1"/>
</dbReference>
<feature type="coiled-coil region" evidence="8">
    <location>
        <begin position="229"/>
        <end position="287"/>
    </location>
</feature>
<evidence type="ECO:0000256" key="5">
    <source>
        <dbReference type="ARBA" id="ARBA00023065"/>
    </source>
</evidence>
<evidence type="ECO:0000256" key="8">
    <source>
        <dbReference type="SAM" id="Coils"/>
    </source>
</evidence>
<organism evidence="11 12">
    <name type="scientific">Methanobrevibacter olleyae</name>
    <dbReference type="NCBI Taxonomy" id="294671"/>
    <lineage>
        <taxon>Archaea</taxon>
        <taxon>Methanobacteriati</taxon>
        <taxon>Methanobacteriota</taxon>
        <taxon>Methanomada group</taxon>
        <taxon>Methanobacteria</taxon>
        <taxon>Methanobacteriales</taxon>
        <taxon>Methanobacteriaceae</taxon>
        <taxon>Methanobrevibacter</taxon>
    </lineage>
</organism>
<evidence type="ECO:0000256" key="2">
    <source>
        <dbReference type="ARBA" id="ARBA00022448"/>
    </source>
</evidence>
<dbReference type="GO" id="GO:0005249">
    <property type="term" value="F:voltage-gated potassium channel activity"/>
    <property type="evidence" value="ECO:0007669"/>
    <property type="project" value="InterPro"/>
</dbReference>
<dbReference type="PANTHER" id="PTHR11537:SF254">
    <property type="entry name" value="POTASSIUM VOLTAGE-GATED CHANNEL PROTEIN SHAB"/>
    <property type="match status" value="1"/>
</dbReference>
<dbReference type="GO" id="GO:0008076">
    <property type="term" value="C:voltage-gated potassium channel complex"/>
    <property type="evidence" value="ECO:0007669"/>
    <property type="project" value="InterPro"/>
</dbReference>
<evidence type="ECO:0000256" key="7">
    <source>
        <dbReference type="ARBA" id="ARBA00023303"/>
    </source>
</evidence>
<evidence type="ECO:0000256" key="9">
    <source>
        <dbReference type="SAM" id="Phobius"/>
    </source>
</evidence>
<evidence type="ECO:0000256" key="4">
    <source>
        <dbReference type="ARBA" id="ARBA00022989"/>
    </source>
</evidence>
<dbReference type="Proteomes" id="UP000732619">
    <property type="component" value="Unassembled WGS sequence"/>
</dbReference>
<feature type="transmembrane region" description="Helical" evidence="9">
    <location>
        <begin position="12"/>
        <end position="33"/>
    </location>
</feature>
<keyword evidence="2" id="KW-0813">Transport</keyword>
<feature type="transmembrane region" description="Helical" evidence="9">
    <location>
        <begin position="133"/>
        <end position="151"/>
    </location>
</feature>
<feature type="transmembrane region" description="Helical" evidence="9">
    <location>
        <begin position="39"/>
        <end position="59"/>
    </location>
</feature>
<evidence type="ECO:0000256" key="6">
    <source>
        <dbReference type="ARBA" id="ARBA00023136"/>
    </source>
</evidence>
<proteinExistence type="predicted"/>
<keyword evidence="8" id="KW-0175">Coiled coil</keyword>
<feature type="domain" description="Potassium channel" evidence="10">
    <location>
        <begin position="137"/>
        <end position="210"/>
    </location>
</feature>